<dbReference type="InParanoid" id="A0A0V0QKM8"/>
<keyword evidence="2" id="KW-1185">Reference proteome</keyword>
<organism evidence="1 2">
    <name type="scientific">Pseudocohnilembus persalinus</name>
    <name type="common">Ciliate</name>
    <dbReference type="NCBI Taxonomy" id="266149"/>
    <lineage>
        <taxon>Eukaryota</taxon>
        <taxon>Sar</taxon>
        <taxon>Alveolata</taxon>
        <taxon>Ciliophora</taxon>
        <taxon>Intramacronucleata</taxon>
        <taxon>Oligohymenophorea</taxon>
        <taxon>Scuticociliatia</taxon>
        <taxon>Philasterida</taxon>
        <taxon>Pseudocohnilembidae</taxon>
        <taxon>Pseudocohnilembus</taxon>
    </lineage>
</organism>
<accession>A0A0V0QKM8</accession>
<comment type="caution">
    <text evidence="1">The sequence shown here is derived from an EMBL/GenBank/DDBJ whole genome shotgun (WGS) entry which is preliminary data.</text>
</comment>
<dbReference type="Proteomes" id="UP000054937">
    <property type="component" value="Unassembled WGS sequence"/>
</dbReference>
<evidence type="ECO:0000313" key="2">
    <source>
        <dbReference type="Proteomes" id="UP000054937"/>
    </source>
</evidence>
<proteinExistence type="predicted"/>
<dbReference type="EMBL" id="LDAU01000151">
    <property type="protein sequence ID" value="KRX02857.1"/>
    <property type="molecule type" value="Genomic_DNA"/>
</dbReference>
<name>A0A0V0QKM8_PSEPJ</name>
<dbReference type="AlphaFoldDB" id="A0A0V0QKM8"/>
<reference evidence="1 2" key="1">
    <citation type="journal article" date="2015" name="Sci. Rep.">
        <title>Genome of the facultative scuticociliatosis pathogen Pseudocohnilembus persalinus provides insight into its virulence through horizontal gene transfer.</title>
        <authorList>
            <person name="Xiong J."/>
            <person name="Wang G."/>
            <person name="Cheng J."/>
            <person name="Tian M."/>
            <person name="Pan X."/>
            <person name="Warren A."/>
            <person name="Jiang C."/>
            <person name="Yuan D."/>
            <person name="Miao W."/>
        </authorList>
    </citation>
    <scope>NUCLEOTIDE SEQUENCE [LARGE SCALE GENOMIC DNA]</scope>
    <source>
        <strain evidence="1">36N120E</strain>
    </source>
</reference>
<evidence type="ECO:0000313" key="1">
    <source>
        <dbReference type="EMBL" id="KRX02857.1"/>
    </source>
</evidence>
<protein>
    <submittedName>
        <fullName evidence="1">Uncharacterized protein</fullName>
    </submittedName>
</protein>
<sequence>MISSLIYYNKEGMRNQLKKLKKWVSNNLFILKLMKCHCLIPKQWQDCSMTWVNQDTQLQIQVFQMIKYYQYSNKQIDKTQNLLSLCLLKQVNVTLLKIVLIYQQKIFNI</sequence>
<gene>
    <name evidence="1" type="ORF">PPERSA_04060</name>
</gene>